<keyword evidence="1" id="KW-1133">Transmembrane helix</keyword>
<feature type="transmembrane region" description="Helical" evidence="1">
    <location>
        <begin position="30"/>
        <end position="50"/>
    </location>
</feature>
<accession>A0A511X1M4</accession>
<proteinExistence type="predicted"/>
<keyword evidence="1" id="KW-0472">Membrane</keyword>
<dbReference type="Proteomes" id="UP000321400">
    <property type="component" value="Unassembled WGS sequence"/>
</dbReference>
<organism evidence="2 3">
    <name type="scientific">Halolactibacillus alkaliphilus</name>
    <dbReference type="NCBI Taxonomy" id="442899"/>
    <lineage>
        <taxon>Bacteria</taxon>
        <taxon>Bacillati</taxon>
        <taxon>Bacillota</taxon>
        <taxon>Bacilli</taxon>
        <taxon>Bacillales</taxon>
        <taxon>Bacillaceae</taxon>
        <taxon>Halolactibacillus</taxon>
    </lineage>
</organism>
<comment type="caution">
    <text evidence="2">The sequence shown here is derived from an EMBL/GenBank/DDBJ whole genome shotgun (WGS) entry which is preliminary data.</text>
</comment>
<reference evidence="2 3" key="1">
    <citation type="submission" date="2019-07" db="EMBL/GenBank/DDBJ databases">
        <title>Whole genome shotgun sequence of Halolactibacillus alkaliphilus NBRC 103919.</title>
        <authorList>
            <person name="Hosoyama A."/>
            <person name="Uohara A."/>
            <person name="Ohji S."/>
            <person name="Ichikawa N."/>
        </authorList>
    </citation>
    <scope>NUCLEOTIDE SEQUENCE [LARGE SCALE GENOMIC DNA]</scope>
    <source>
        <strain evidence="2 3">NBRC 103919</strain>
    </source>
</reference>
<dbReference type="AlphaFoldDB" id="A0A511X1M4"/>
<evidence type="ECO:0000313" key="3">
    <source>
        <dbReference type="Proteomes" id="UP000321400"/>
    </source>
</evidence>
<evidence type="ECO:0000256" key="1">
    <source>
        <dbReference type="SAM" id="Phobius"/>
    </source>
</evidence>
<protein>
    <submittedName>
        <fullName evidence="2">Uncharacterized protein</fullName>
    </submittedName>
</protein>
<dbReference type="RefSeq" id="WP_089801685.1">
    <property type="nucleotide sequence ID" value="NZ_BJYE01000014.1"/>
</dbReference>
<keyword evidence="1" id="KW-0812">Transmembrane</keyword>
<name>A0A511X1M4_9BACI</name>
<evidence type="ECO:0000313" key="2">
    <source>
        <dbReference type="EMBL" id="GEN56856.1"/>
    </source>
</evidence>
<dbReference type="OrthoDB" id="2973099at2"/>
<dbReference type="EMBL" id="BJYE01000014">
    <property type="protein sequence ID" value="GEN56856.1"/>
    <property type="molecule type" value="Genomic_DNA"/>
</dbReference>
<sequence>MKVIVWVFVTLLLIWEIVELRGIFGYSLFTQNSLILLSSSYFFYLLDVAIDVKQIKRQLMIIFKNTMQD</sequence>
<keyword evidence="3" id="KW-1185">Reference proteome</keyword>
<gene>
    <name evidence="2" type="ORF">HAL01_13200</name>
</gene>